<gene>
    <name evidence="1" type="ORF">KR76_03455</name>
</gene>
<dbReference type="Gene3D" id="3.40.50.300">
    <property type="entry name" value="P-loop containing nucleotide triphosphate hydrolases"/>
    <property type="match status" value="1"/>
</dbReference>
<sequence length="206" mass="23895">MPVFFKDDKKVLFIHVPKVGGTTMERMFRASGWQMRFHATSTTEPNVRPLRRCTPQHYHGALLREVFNLQRIDLTFMLVREPLARFRSEYVMRNADNPRVDAASVEAWADRVLKVYEVNPYVRDNHIRPQHEFAVEGTVVHRLEDGLDVAADDIARRLGTPLRRDVERGQVSHDKAGVPSSAVEISPALEERLREFYAEDFRTFGY</sequence>
<dbReference type="KEGG" id="psim:KR76_03455"/>
<keyword evidence="2" id="KW-1185">Reference proteome</keyword>
<dbReference type="InterPro" id="IPR027417">
    <property type="entry name" value="P-loop_NTPase"/>
</dbReference>
<proteinExistence type="predicted"/>
<dbReference type="GeneID" id="96608027"/>
<dbReference type="STRING" id="2045.KR76_03455"/>
<dbReference type="GO" id="GO:0016020">
    <property type="term" value="C:membrane"/>
    <property type="evidence" value="ECO:0007669"/>
    <property type="project" value="InterPro"/>
</dbReference>
<dbReference type="EMBL" id="CP009896">
    <property type="protein sequence ID" value="AIY16051.1"/>
    <property type="molecule type" value="Genomic_DNA"/>
</dbReference>
<dbReference type="SUPFAM" id="SSF52540">
    <property type="entry name" value="P-loop containing nucleoside triphosphate hydrolases"/>
    <property type="match status" value="1"/>
</dbReference>
<dbReference type="OrthoDB" id="288532at2"/>
<dbReference type="eggNOG" id="ENOG5031MP1">
    <property type="taxonomic scope" value="Bacteria"/>
</dbReference>
<dbReference type="HOGENOM" id="CLU_1330803_0_0_11"/>
<evidence type="ECO:0000313" key="2">
    <source>
        <dbReference type="Proteomes" id="UP000030300"/>
    </source>
</evidence>
<dbReference type="InterPro" id="IPR005331">
    <property type="entry name" value="Sulfotransferase"/>
</dbReference>
<dbReference type="GO" id="GO:0008146">
    <property type="term" value="F:sulfotransferase activity"/>
    <property type="evidence" value="ECO:0007669"/>
    <property type="project" value="InterPro"/>
</dbReference>
<dbReference type="AlphaFoldDB" id="A0A0A1DFL0"/>
<protein>
    <submittedName>
        <fullName evidence="1">Uncharacterized protein</fullName>
    </submittedName>
</protein>
<dbReference type="Proteomes" id="UP000030300">
    <property type="component" value="Chromosome"/>
</dbReference>
<reference evidence="1 2" key="1">
    <citation type="journal article" date="2015" name="Genome Announc.">
        <title>Complete Genome Sequence of Steroid-Transforming Nocardioides simplex VKM Ac-2033D.</title>
        <authorList>
            <person name="Shtratnikova V.Y."/>
            <person name="Schelkunov M.I."/>
            <person name="Pekov Y.A."/>
            <person name="Fokina V.V."/>
            <person name="Logacheva M.D."/>
            <person name="Sokolov S.L."/>
            <person name="Bragin E.Y."/>
            <person name="Ashapkin V.V."/>
            <person name="Donova M.V."/>
        </authorList>
    </citation>
    <scope>NUCLEOTIDE SEQUENCE [LARGE SCALE GENOMIC DNA]</scope>
    <source>
        <strain evidence="1 2">VKM Ac-2033D</strain>
    </source>
</reference>
<evidence type="ECO:0000313" key="1">
    <source>
        <dbReference type="EMBL" id="AIY16051.1"/>
    </source>
</evidence>
<accession>A0A0A1DFL0</accession>
<name>A0A0A1DFL0_NOCSI</name>
<organism evidence="1 2">
    <name type="scientific">Nocardioides simplex</name>
    <name type="common">Arthrobacter simplex</name>
    <dbReference type="NCBI Taxonomy" id="2045"/>
    <lineage>
        <taxon>Bacteria</taxon>
        <taxon>Bacillati</taxon>
        <taxon>Actinomycetota</taxon>
        <taxon>Actinomycetes</taxon>
        <taxon>Propionibacteriales</taxon>
        <taxon>Nocardioidaceae</taxon>
        <taxon>Pimelobacter</taxon>
    </lineage>
</organism>
<dbReference type="RefSeq" id="WP_038676647.1">
    <property type="nucleotide sequence ID" value="NZ_BJMC01000005.1"/>
</dbReference>
<dbReference type="Pfam" id="PF03567">
    <property type="entry name" value="Sulfotransfer_2"/>
    <property type="match status" value="1"/>
</dbReference>